<dbReference type="AlphaFoldDB" id="A0A6A6J8V8"/>
<protein>
    <submittedName>
        <fullName evidence="1">Uncharacterized protein</fullName>
    </submittedName>
</protein>
<sequence>MRQHTSLRFGLSLPFLPRLRQPCFPFSCMRSAFCILPVSTWHQRSCVHSQEHLLLHLRAPSFMILKRNPGSGCLMYLLEIFFRRTRPTVLTGCWCRGLLSSFCVAHASKRSPRSSLCSENSFRVQDRGTHYPPMFA</sequence>
<keyword evidence="2" id="KW-1185">Reference proteome</keyword>
<organism evidence="1 2">
    <name type="scientific">Westerdykella ornata</name>
    <dbReference type="NCBI Taxonomy" id="318751"/>
    <lineage>
        <taxon>Eukaryota</taxon>
        <taxon>Fungi</taxon>
        <taxon>Dikarya</taxon>
        <taxon>Ascomycota</taxon>
        <taxon>Pezizomycotina</taxon>
        <taxon>Dothideomycetes</taxon>
        <taxon>Pleosporomycetidae</taxon>
        <taxon>Pleosporales</taxon>
        <taxon>Sporormiaceae</taxon>
        <taxon>Westerdykella</taxon>
    </lineage>
</organism>
<evidence type="ECO:0000313" key="1">
    <source>
        <dbReference type="EMBL" id="KAF2273001.1"/>
    </source>
</evidence>
<accession>A0A6A6J8V8</accession>
<dbReference type="GeneID" id="54546784"/>
<reference evidence="1" key="1">
    <citation type="journal article" date="2020" name="Stud. Mycol.">
        <title>101 Dothideomycetes genomes: a test case for predicting lifestyles and emergence of pathogens.</title>
        <authorList>
            <person name="Haridas S."/>
            <person name="Albert R."/>
            <person name="Binder M."/>
            <person name="Bloem J."/>
            <person name="Labutti K."/>
            <person name="Salamov A."/>
            <person name="Andreopoulos B."/>
            <person name="Baker S."/>
            <person name="Barry K."/>
            <person name="Bills G."/>
            <person name="Bluhm B."/>
            <person name="Cannon C."/>
            <person name="Castanera R."/>
            <person name="Culley D."/>
            <person name="Daum C."/>
            <person name="Ezra D."/>
            <person name="Gonzalez J."/>
            <person name="Henrissat B."/>
            <person name="Kuo A."/>
            <person name="Liang C."/>
            <person name="Lipzen A."/>
            <person name="Lutzoni F."/>
            <person name="Magnuson J."/>
            <person name="Mondo S."/>
            <person name="Nolan M."/>
            <person name="Ohm R."/>
            <person name="Pangilinan J."/>
            <person name="Park H.-J."/>
            <person name="Ramirez L."/>
            <person name="Alfaro M."/>
            <person name="Sun H."/>
            <person name="Tritt A."/>
            <person name="Yoshinaga Y."/>
            <person name="Zwiers L.-H."/>
            <person name="Turgeon B."/>
            <person name="Goodwin S."/>
            <person name="Spatafora J."/>
            <person name="Crous P."/>
            <person name="Grigoriev I."/>
        </authorList>
    </citation>
    <scope>NUCLEOTIDE SEQUENCE</scope>
    <source>
        <strain evidence="1">CBS 379.55</strain>
    </source>
</reference>
<dbReference type="Proteomes" id="UP000800097">
    <property type="component" value="Unassembled WGS sequence"/>
</dbReference>
<evidence type="ECO:0000313" key="2">
    <source>
        <dbReference type="Proteomes" id="UP000800097"/>
    </source>
</evidence>
<name>A0A6A6J8V8_WESOR</name>
<proteinExistence type="predicted"/>
<dbReference type="RefSeq" id="XP_033650540.1">
    <property type="nucleotide sequence ID" value="XM_033793609.1"/>
</dbReference>
<dbReference type="EMBL" id="ML986514">
    <property type="protein sequence ID" value="KAF2273001.1"/>
    <property type="molecule type" value="Genomic_DNA"/>
</dbReference>
<gene>
    <name evidence="1" type="ORF">EI97DRAFT_192096</name>
</gene>